<protein>
    <recommendedName>
        <fullName evidence="8">CopC domain-containing protein</fullName>
    </recommendedName>
</protein>
<keyword evidence="6" id="KW-0472">Membrane</keyword>
<feature type="transmembrane region" description="Helical" evidence="6">
    <location>
        <begin position="304"/>
        <end position="327"/>
    </location>
</feature>
<dbReference type="RefSeq" id="WP_034806085.1">
    <property type="nucleotide sequence ID" value="NZ_AWSA01000023.1"/>
</dbReference>
<dbReference type="Gene3D" id="2.60.40.1220">
    <property type="match status" value="1"/>
</dbReference>
<evidence type="ECO:0000256" key="1">
    <source>
        <dbReference type="ARBA" id="ARBA00004196"/>
    </source>
</evidence>
<feature type="compositionally biased region" description="Low complexity" evidence="5">
    <location>
        <begin position="78"/>
        <end position="95"/>
    </location>
</feature>
<dbReference type="PANTHER" id="PTHR34820">
    <property type="entry name" value="INNER MEMBRANE PROTEIN YEBZ"/>
    <property type="match status" value="1"/>
</dbReference>
<keyword evidence="10" id="KW-1185">Reference proteome</keyword>
<feature type="signal peptide" evidence="7">
    <location>
        <begin position="1"/>
        <end position="23"/>
    </location>
</feature>
<dbReference type="Pfam" id="PF04234">
    <property type="entry name" value="CopC"/>
    <property type="match status" value="1"/>
</dbReference>
<keyword evidence="3 7" id="KW-0732">Signal</keyword>
<dbReference type="InterPro" id="IPR014755">
    <property type="entry name" value="Cu-Rt/internalin_Ig-like"/>
</dbReference>
<dbReference type="GO" id="GO:0006825">
    <property type="term" value="P:copper ion transport"/>
    <property type="evidence" value="ECO:0007669"/>
    <property type="project" value="InterPro"/>
</dbReference>
<dbReference type="Proteomes" id="UP000019489">
    <property type="component" value="Unassembled WGS sequence"/>
</dbReference>
<gene>
    <name evidence="9" type="ORF">N865_08685</name>
</gene>
<comment type="caution">
    <text evidence="9">The sequence shown here is derived from an EMBL/GenBank/DDBJ whole genome shotgun (WGS) entry which is preliminary data.</text>
</comment>
<evidence type="ECO:0000313" key="9">
    <source>
        <dbReference type="EMBL" id="EWT01393.1"/>
    </source>
</evidence>
<feature type="transmembrane region" description="Helical" evidence="6">
    <location>
        <begin position="387"/>
        <end position="408"/>
    </location>
</feature>
<feature type="chain" id="PRO_5039359970" description="CopC domain-containing protein" evidence="7">
    <location>
        <begin position="24"/>
        <end position="618"/>
    </location>
</feature>
<evidence type="ECO:0000256" key="3">
    <source>
        <dbReference type="ARBA" id="ARBA00022729"/>
    </source>
</evidence>
<sequence>MVLGLVVAVAGVVLPAGTSQAHAYLAASSPADGDSVERAPDRLRLDFSEHVQLASTRITLVDQEGHATILGNLELESGTPEPGPDAAPDEAATAGPGAGAEDTESPVSVVAPLPDLRQGAYHVAWETLSSDDLHRTAGVLAFGVGDTVDAVGLSETAPEGTEVLGRWAVLAGLALALGSLVVSTLLLSSVGDERARTRLRRRLTRLRRAGAAGAALAALALLIVELSRSGTEALSTPYAVKWAARTAGLVLLALPGAGPVAADRRPRARGTSSVDTVVLGLGVVLACVGTVLLGHVGARGGPTWYLAATLHLASGAAWAGAVTLLAGTATRRRPLRLGGGDLGSLLRAFRWPAAGLVTVVGVTGVLLASDVVGSVDAALVTVYGRVLLLKSGLVAVALLLALWTTLALRTRPAARSATRIAVEATVAVGVLGLAAALASGQPALQPELVSSGPTASTIVDRHVADLQETLTLRPNRPGASIAFVDVLDTRRPSIGPVLGVTVTVGRGRPVEASRVDGTRWAAPVTLPATGTTPVRVDVRRRGVDPVSADHTWVVGRAGAVRPILVSTAPVAGSLRASGAVLLVLAGLGWWFALQRRRARSSAEPLLVVESVREEGVQA</sequence>
<name>W9G982_9MICO</name>
<dbReference type="PANTHER" id="PTHR34820:SF4">
    <property type="entry name" value="INNER MEMBRANE PROTEIN YEBZ"/>
    <property type="match status" value="1"/>
</dbReference>
<accession>W9G982</accession>
<dbReference type="STRING" id="1386089.N865_08685"/>
<evidence type="ECO:0000256" key="4">
    <source>
        <dbReference type="ARBA" id="ARBA00023008"/>
    </source>
</evidence>
<dbReference type="GO" id="GO:0005507">
    <property type="term" value="F:copper ion binding"/>
    <property type="evidence" value="ECO:0007669"/>
    <property type="project" value="InterPro"/>
</dbReference>
<dbReference type="GO" id="GO:0046688">
    <property type="term" value="P:response to copper ion"/>
    <property type="evidence" value="ECO:0007669"/>
    <property type="project" value="InterPro"/>
</dbReference>
<feature type="transmembrane region" description="Helical" evidence="6">
    <location>
        <begin position="167"/>
        <end position="188"/>
    </location>
</feature>
<dbReference type="InterPro" id="IPR014756">
    <property type="entry name" value="Ig_E-set"/>
</dbReference>
<evidence type="ECO:0000313" key="10">
    <source>
        <dbReference type="Proteomes" id="UP000019489"/>
    </source>
</evidence>
<feature type="region of interest" description="Disordered" evidence="5">
    <location>
        <begin position="74"/>
        <end position="106"/>
    </location>
</feature>
<dbReference type="AlphaFoldDB" id="W9G982"/>
<comment type="subcellular location">
    <subcellularLocation>
        <location evidence="1">Cell envelope</location>
    </subcellularLocation>
</comment>
<reference evidence="9 10" key="1">
    <citation type="submission" date="2013-08" db="EMBL/GenBank/DDBJ databases">
        <title>Intrasporangium oryzae NRRL B-24470.</title>
        <authorList>
            <person name="Liu H."/>
            <person name="Wang G."/>
        </authorList>
    </citation>
    <scope>NUCLEOTIDE SEQUENCE [LARGE SCALE GENOMIC DNA]</scope>
    <source>
        <strain evidence="9 10">NRRL B-24470</strain>
    </source>
</reference>
<keyword evidence="4" id="KW-0186">Copper</keyword>
<keyword evidence="2" id="KW-0479">Metal-binding</keyword>
<proteinExistence type="predicted"/>
<evidence type="ECO:0000256" key="6">
    <source>
        <dbReference type="SAM" id="Phobius"/>
    </source>
</evidence>
<organism evidence="9 10">
    <name type="scientific">Intrasporangium oryzae NRRL B-24470</name>
    <dbReference type="NCBI Taxonomy" id="1386089"/>
    <lineage>
        <taxon>Bacteria</taxon>
        <taxon>Bacillati</taxon>
        <taxon>Actinomycetota</taxon>
        <taxon>Actinomycetes</taxon>
        <taxon>Micrococcales</taxon>
        <taxon>Intrasporangiaceae</taxon>
        <taxon>Intrasporangium</taxon>
    </lineage>
</organism>
<dbReference type="GO" id="GO:0005886">
    <property type="term" value="C:plasma membrane"/>
    <property type="evidence" value="ECO:0007669"/>
    <property type="project" value="UniProtKB-SubCell"/>
</dbReference>
<evidence type="ECO:0000256" key="2">
    <source>
        <dbReference type="ARBA" id="ARBA00022723"/>
    </source>
</evidence>
<dbReference type="GO" id="GO:0042597">
    <property type="term" value="C:periplasmic space"/>
    <property type="evidence" value="ECO:0007669"/>
    <property type="project" value="InterPro"/>
</dbReference>
<keyword evidence="6" id="KW-1133">Transmembrane helix</keyword>
<feature type="transmembrane region" description="Helical" evidence="6">
    <location>
        <begin position="209"/>
        <end position="230"/>
    </location>
</feature>
<dbReference type="InterPro" id="IPR007348">
    <property type="entry name" value="CopC_dom"/>
</dbReference>
<feature type="transmembrane region" description="Helical" evidence="6">
    <location>
        <begin position="574"/>
        <end position="593"/>
    </location>
</feature>
<feature type="transmembrane region" description="Helical" evidence="6">
    <location>
        <begin position="348"/>
        <end position="367"/>
    </location>
</feature>
<evidence type="ECO:0000256" key="5">
    <source>
        <dbReference type="SAM" id="MobiDB-lite"/>
    </source>
</evidence>
<feature type="transmembrane region" description="Helical" evidence="6">
    <location>
        <begin position="420"/>
        <end position="438"/>
    </location>
</feature>
<dbReference type="EMBL" id="AWSA01000023">
    <property type="protein sequence ID" value="EWT01393.1"/>
    <property type="molecule type" value="Genomic_DNA"/>
</dbReference>
<feature type="transmembrane region" description="Helical" evidence="6">
    <location>
        <begin position="274"/>
        <end position="298"/>
    </location>
</feature>
<dbReference type="InterPro" id="IPR032694">
    <property type="entry name" value="CopC/D"/>
</dbReference>
<keyword evidence="6" id="KW-0812">Transmembrane</keyword>
<evidence type="ECO:0000259" key="8">
    <source>
        <dbReference type="Pfam" id="PF04234"/>
    </source>
</evidence>
<feature type="transmembrane region" description="Helical" evidence="6">
    <location>
        <begin position="242"/>
        <end position="262"/>
    </location>
</feature>
<dbReference type="PATRIC" id="fig|1386089.3.peg.2409"/>
<dbReference type="SUPFAM" id="SSF81296">
    <property type="entry name" value="E set domains"/>
    <property type="match status" value="1"/>
</dbReference>
<feature type="domain" description="CopC" evidence="8">
    <location>
        <begin position="22"/>
        <end position="144"/>
    </location>
</feature>
<dbReference type="eggNOG" id="COG1276">
    <property type="taxonomic scope" value="Bacteria"/>
</dbReference>
<evidence type="ECO:0000256" key="7">
    <source>
        <dbReference type="SAM" id="SignalP"/>
    </source>
</evidence>